<reference evidence="2 3" key="1">
    <citation type="journal article" date="2011" name="Proc. Natl. Acad. Sci. U.S.A.">
        <title>Niche of harmful alga Aureococcus anophagefferens revealed through ecogenomics.</title>
        <authorList>
            <person name="Gobler C.J."/>
            <person name="Berry D.L."/>
            <person name="Dyhrman S.T."/>
            <person name="Wilhelm S.W."/>
            <person name="Salamov A."/>
            <person name="Lobanov A.V."/>
            <person name="Zhang Y."/>
            <person name="Collier J.L."/>
            <person name="Wurch L.L."/>
            <person name="Kustka A.B."/>
            <person name="Dill B.D."/>
            <person name="Shah M."/>
            <person name="VerBerkmoes N.C."/>
            <person name="Kuo A."/>
            <person name="Terry A."/>
            <person name="Pangilinan J."/>
            <person name="Lindquist E.A."/>
            <person name="Lucas S."/>
            <person name="Paulsen I.T."/>
            <person name="Hattenrath-Lehmann T.K."/>
            <person name="Talmage S.C."/>
            <person name="Walker E.A."/>
            <person name="Koch F."/>
            <person name="Burson A.M."/>
            <person name="Marcoval M.A."/>
            <person name="Tang Y.Z."/>
            <person name="Lecleir G.R."/>
            <person name="Coyne K.J."/>
            <person name="Berg G.M."/>
            <person name="Bertrand E.M."/>
            <person name="Saito M.A."/>
            <person name="Gladyshev V.N."/>
            <person name="Grigoriev I.V."/>
        </authorList>
    </citation>
    <scope>NUCLEOTIDE SEQUENCE [LARGE SCALE GENOMIC DNA]</scope>
    <source>
        <strain evidence="3">CCMP 1984</strain>
    </source>
</reference>
<feature type="region of interest" description="Disordered" evidence="1">
    <location>
        <begin position="1"/>
        <end position="23"/>
    </location>
</feature>
<name>F0YP76_AURAN</name>
<evidence type="ECO:0000313" key="3">
    <source>
        <dbReference type="Proteomes" id="UP000002729"/>
    </source>
</evidence>
<accession>F0YP76</accession>
<dbReference type="Proteomes" id="UP000002729">
    <property type="component" value="Unassembled WGS sequence"/>
</dbReference>
<evidence type="ECO:0000313" key="2">
    <source>
        <dbReference type="EMBL" id="EGB03079.1"/>
    </source>
</evidence>
<dbReference type="InterPro" id="IPR017850">
    <property type="entry name" value="Alkaline_phosphatase_core_sf"/>
</dbReference>
<dbReference type="Gene3D" id="3.40.720.10">
    <property type="entry name" value="Alkaline Phosphatase, subunit A"/>
    <property type="match status" value="1"/>
</dbReference>
<feature type="compositionally biased region" description="Low complexity" evidence="1">
    <location>
        <begin position="12"/>
        <end position="21"/>
    </location>
</feature>
<proteinExistence type="predicted"/>
<dbReference type="KEGG" id="aaf:AURANDRAFT_68312"/>
<keyword evidence="3" id="KW-1185">Reference proteome</keyword>
<evidence type="ECO:0000256" key="1">
    <source>
        <dbReference type="SAM" id="MobiDB-lite"/>
    </source>
</evidence>
<dbReference type="AlphaFoldDB" id="F0YP76"/>
<gene>
    <name evidence="2" type="ORF">AURANDRAFT_68312</name>
</gene>
<protein>
    <submittedName>
        <fullName evidence="2">Uncharacterized protein</fullName>
    </submittedName>
</protein>
<dbReference type="GeneID" id="20226729"/>
<dbReference type="InParanoid" id="F0YP76"/>
<dbReference type="RefSeq" id="XP_009042216.1">
    <property type="nucleotide sequence ID" value="XM_009043968.1"/>
</dbReference>
<dbReference type="EMBL" id="GL833201">
    <property type="protein sequence ID" value="EGB03079.1"/>
    <property type="molecule type" value="Genomic_DNA"/>
</dbReference>
<organism evidence="3">
    <name type="scientific">Aureococcus anophagefferens</name>
    <name type="common">Harmful bloom alga</name>
    <dbReference type="NCBI Taxonomy" id="44056"/>
    <lineage>
        <taxon>Eukaryota</taxon>
        <taxon>Sar</taxon>
        <taxon>Stramenopiles</taxon>
        <taxon>Ochrophyta</taxon>
        <taxon>Pelagophyceae</taxon>
        <taxon>Pelagomonadales</taxon>
        <taxon>Pelagomonadaceae</taxon>
        <taxon>Aureococcus</taxon>
    </lineage>
</organism>
<feature type="compositionally biased region" description="Pro residues" evidence="1">
    <location>
        <begin position="1"/>
        <end position="11"/>
    </location>
</feature>
<sequence>MEQPSPGPSPSRPSVSVTDRVSSARESLGGLSLFDDEDLADLAGSDDGLLDFPELPVEETVDVFGPGAWPDVSQAPLGLGGRRWTLAESLNVGDFVALETGDYWRPQREGGGSTHAFLLARVMEQRGSGGKGYVVADDRATRTHDNEEYRPGDPVVLVRLFDRTGADTRRFTVRIYRANGRSVLRKLDSGDGREDQPVVGGTTAVAPRATAGNAWAGAYEEKLFKAEATAIIGDFAAAAADGDDARLFLYYASHLSHTPMQVEQHVLDAFLNESATLSLPGLGYAAMTNALDAAVANVTAGYCGAGRLFDLLLDPTEHHTAKYTVLCHSYFPLRYWLLLICSRFLVACIS</sequence>